<keyword evidence="13" id="KW-1185">Reference proteome</keyword>
<comment type="pathway">
    <text evidence="1 9">Pyrimidine metabolism; CTP biosynthesis via de novo pathway; CTP from UDP: step 2/2.</text>
</comment>
<comment type="catalytic activity">
    <reaction evidence="8 9">
        <text>UTP + L-glutamine + ATP + H2O = CTP + L-glutamate + ADP + phosphate + 2 H(+)</text>
        <dbReference type="Rhea" id="RHEA:26426"/>
        <dbReference type="ChEBI" id="CHEBI:15377"/>
        <dbReference type="ChEBI" id="CHEBI:15378"/>
        <dbReference type="ChEBI" id="CHEBI:29985"/>
        <dbReference type="ChEBI" id="CHEBI:30616"/>
        <dbReference type="ChEBI" id="CHEBI:37563"/>
        <dbReference type="ChEBI" id="CHEBI:43474"/>
        <dbReference type="ChEBI" id="CHEBI:46398"/>
        <dbReference type="ChEBI" id="CHEBI:58359"/>
        <dbReference type="ChEBI" id="CHEBI:456216"/>
        <dbReference type="EC" id="6.3.4.2"/>
    </reaction>
</comment>
<evidence type="ECO:0000256" key="4">
    <source>
        <dbReference type="ARBA" id="ARBA00022741"/>
    </source>
</evidence>
<evidence type="ECO:0000313" key="12">
    <source>
        <dbReference type="EMBL" id="GFS44732.1"/>
    </source>
</evidence>
<dbReference type="GO" id="GO:0005524">
    <property type="term" value="F:ATP binding"/>
    <property type="evidence" value="ECO:0007669"/>
    <property type="project" value="UniProtKB-KW"/>
</dbReference>
<dbReference type="Proteomes" id="UP000585474">
    <property type="component" value="Unassembled WGS sequence"/>
</dbReference>
<keyword evidence="3 9" id="KW-0436">Ligase</keyword>
<dbReference type="GO" id="GO:0042802">
    <property type="term" value="F:identical protein binding"/>
    <property type="evidence" value="ECO:0007669"/>
    <property type="project" value="TreeGrafter"/>
</dbReference>
<dbReference type="GO" id="GO:0044210">
    <property type="term" value="P:'de novo' CTP biosynthetic process"/>
    <property type="evidence" value="ECO:0007669"/>
    <property type="project" value="UniProtKB-UniRule"/>
</dbReference>
<dbReference type="InterPro" id="IPR004468">
    <property type="entry name" value="CTP_synthase"/>
</dbReference>
<dbReference type="InterPro" id="IPR027417">
    <property type="entry name" value="P-loop_NTPase"/>
</dbReference>
<dbReference type="EMBL" id="BJWL01000442">
    <property type="protein sequence ID" value="GFS44732.1"/>
    <property type="molecule type" value="Genomic_DNA"/>
</dbReference>
<keyword evidence="4 9" id="KW-0547">Nucleotide-binding</keyword>
<dbReference type="EC" id="6.3.4.2" evidence="9"/>
<comment type="caution">
    <text evidence="12">The sequence shown here is derived from an EMBL/GenBank/DDBJ whole genome shotgun (WGS) entry which is preliminary data.</text>
</comment>
<comment type="similarity">
    <text evidence="2 9">Belongs to the CTP synthase family.</text>
</comment>
<dbReference type="AlphaFoldDB" id="A0A7J0DXX9"/>
<dbReference type="InterPro" id="IPR017456">
    <property type="entry name" value="CTP_synthase_N"/>
</dbReference>
<dbReference type="PANTHER" id="PTHR11550:SF34">
    <property type="entry name" value="CTP SYNTHASE"/>
    <property type="match status" value="1"/>
</dbReference>
<evidence type="ECO:0000259" key="10">
    <source>
        <dbReference type="Pfam" id="PF00117"/>
    </source>
</evidence>
<dbReference type="CDD" id="cd01746">
    <property type="entry name" value="GATase1_CTP_Synthase"/>
    <property type="match status" value="1"/>
</dbReference>
<dbReference type="UniPathway" id="UPA00159">
    <property type="reaction ID" value="UER00277"/>
</dbReference>
<keyword evidence="5 9" id="KW-0067">ATP-binding</keyword>
<name>A0A7J0DXX9_9ERIC</name>
<dbReference type="FunFam" id="3.40.50.300:FF:003205">
    <property type="entry name" value="CTP synthase"/>
    <property type="match status" value="1"/>
</dbReference>
<evidence type="ECO:0000256" key="9">
    <source>
        <dbReference type="RuleBase" id="RU810713"/>
    </source>
</evidence>
<dbReference type="OrthoDB" id="1739076at2759"/>
<accession>A0A7J0DXX9</accession>
<feature type="domain" description="CTP synthase N-terminal" evidence="11">
    <location>
        <begin position="2"/>
        <end position="192"/>
    </location>
</feature>
<dbReference type="GO" id="GO:0003883">
    <property type="term" value="F:CTP synthase activity"/>
    <property type="evidence" value="ECO:0007669"/>
    <property type="project" value="UniProtKB-UniRule"/>
</dbReference>
<dbReference type="InterPro" id="IPR017926">
    <property type="entry name" value="GATASE"/>
</dbReference>
<evidence type="ECO:0000256" key="6">
    <source>
        <dbReference type="ARBA" id="ARBA00022962"/>
    </source>
</evidence>
<evidence type="ECO:0000256" key="1">
    <source>
        <dbReference type="ARBA" id="ARBA00005171"/>
    </source>
</evidence>
<gene>
    <name evidence="12" type="ORF">Acr_00g0091770</name>
</gene>
<proteinExistence type="inferred from homology"/>
<dbReference type="InterPro" id="IPR029062">
    <property type="entry name" value="Class_I_gatase-like"/>
</dbReference>
<evidence type="ECO:0000256" key="7">
    <source>
        <dbReference type="ARBA" id="ARBA00022975"/>
    </source>
</evidence>
<keyword evidence="6 9" id="KW-0315">Glutamine amidotransferase</keyword>
<evidence type="ECO:0000256" key="2">
    <source>
        <dbReference type="ARBA" id="ARBA00007533"/>
    </source>
</evidence>
<evidence type="ECO:0000256" key="8">
    <source>
        <dbReference type="ARBA" id="ARBA00047781"/>
    </source>
</evidence>
<evidence type="ECO:0000313" key="13">
    <source>
        <dbReference type="Proteomes" id="UP000585474"/>
    </source>
</evidence>
<sequence length="533" mass="58010">MKYVLVTGGVVSGLGKGVTASSIGLILKACGLRVTSIKIDPYLNTDAGTMSPFEHGEVFVLDDGGEVDLDLGNYERFLDIKLMRDNNITTGKIYQSVINKERKGDYLGKTVQVVPHITDAIQEWIERVAMIPVDGMEGPADVCVIELGGTIGDIESMPFIEALGQFSYRVGSGNFCLIHVSLVPVLNVVGEQELDENVKAKLSQFCHVPDQKAHEAILKVLNLSGIIGEPALGEWTSMAELCDRLHEPVRIAMVGKYTGLSDSYLSVLKDQGFEHDKVIDVIFSKEKALLHASVACRRKLIIDWVLSSDLEDVTAKENLNAYNAAWNLLKGADGVLVPGGFGDRGVQGKIIAANAEFDPKTPNPCVIFMPEGSKSHMGGTMRLGSRRTYFQVKDCITAKLYGSKSFIDERHRHRYEVNPDMVAQLEDAGLSFVGKDESGQRMEIVELHDHPYYVGVQFHPEFKSRPGKPSACFLGLIAAACGQLDAVLKKGVAKASAMSNGTSSIKSHQYGNADKTSKWSLGVIYSNGNGVHC</sequence>
<dbReference type="GO" id="GO:0019856">
    <property type="term" value="P:pyrimidine nucleobase biosynthetic process"/>
    <property type="evidence" value="ECO:0007669"/>
    <property type="project" value="TreeGrafter"/>
</dbReference>
<keyword evidence="7 9" id="KW-0665">Pyrimidine biosynthesis</keyword>
<dbReference type="Gene3D" id="3.40.50.300">
    <property type="entry name" value="P-loop containing nucleotide triphosphate hydrolases"/>
    <property type="match status" value="1"/>
</dbReference>
<feature type="domain" description="Glutamine amidotransferase" evidence="10">
    <location>
        <begin position="372"/>
        <end position="477"/>
    </location>
</feature>
<dbReference type="Pfam" id="PF06418">
    <property type="entry name" value="CTP_synth_N"/>
    <property type="match status" value="1"/>
</dbReference>
<evidence type="ECO:0000256" key="3">
    <source>
        <dbReference type="ARBA" id="ARBA00022598"/>
    </source>
</evidence>
<dbReference type="SUPFAM" id="SSF52317">
    <property type="entry name" value="Class I glutamine amidotransferase-like"/>
    <property type="match status" value="1"/>
</dbReference>
<dbReference type="SUPFAM" id="SSF52540">
    <property type="entry name" value="P-loop containing nucleoside triphosphate hydrolases"/>
    <property type="match status" value="1"/>
</dbReference>
<protein>
    <recommendedName>
        <fullName evidence="9">CTP synthase</fullName>
        <ecNumber evidence="9">6.3.4.2</ecNumber>
    </recommendedName>
    <alternativeName>
        <fullName evidence="9">UTP--ammonia ligase</fullName>
    </alternativeName>
</protein>
<organism evidence="12 13">
    <name type="scientific">Actinidia rufa</name>
    <dbReference type="NCBI Taxonomy" id="165716"/>
    <lineage>
        <taxon>Eukaryota</taxon>
        <taxon>Viridiplantae</taxon>
        <taxon>Streptophyta</taxon>
        <taxon>Embryophyta</taxon>
        <taxon>Tracheophyta</taxon>
        <taxon>Spermatophyta</taxon>
        <taxon>Magnoliopsida</taxon>
        <taxon>eudicotyledons</taxon>
        <taxon>Gunneridae</taxon>
        <taxon>Pentapetalae</taxon>
        <taxon>asterids</taxon>
        <taxon>Ericales</taxon>
        <taxon>Actinidiaceae</taxon>
        <taxon>Actinidia</taxon>
    </lineage>
</organism>
<evidence type="ECO:0000256" key="5">
    <source>
        <dbReference type="ARBA" id="ARBA00022840"/>
    </source>
</evidence>
<dbReference type="PROSITE" id="PS51273">
    <property type="entry name" value="GATASE_TYPE_1"/>
    <property type="match status" value="1"/>
</dbReference>
<reference evidence="13" key="1">
    <citation type="submission" date="2019-07" db="EMBL/GenBank/DDBJ databases">
        <title>De Novo Assembly of kiwifruit Actinidia rufa.</title>
        <authorList>
            <person name="Sugita-Konishi S."/>
            <person name="Sato K."/>
            <person name="Mori E."/>
            <person name="Abe Y."/>
            <person name="Kisaki G."/>
            <person name="Hamano K."/>
            <person name="Suezawa K."/>
            <person name="Otani M."/>
            <person name="Fukuda T."/>
            <person name="Manabe T."/>
            <person name="Gomi K."/>
            <person name="Tabuchi M."/>
            <person name="Akimitsu K."/>
            <person name="Kataoka I."/>
        </authorList>
    </citation>
    <scope>NUCLEOTIDE SEQUENCE [LARGE SCALE GENOMIC DNA]</scope>
    <source>
        <strain evidence="13">cv. Fuchu</strain>
    </source>
</reference>
<comment type="function">
    <text evidence="9">Catalyzes the ATP-dependent amination of UTP to CTP with either L-glutamine or ammonia as the source of nitrogen.</text>
</comment>
<dbReference type="Gene3D" id="3.40.50.880">
    <property type="match status" value="2"/>
</dbReference>
<dbReference type="Pfam" id="PF00117">
    <property type="entry name" value="GATase"/>
    <property type="match status" value="1"/>
</dbReference>
<dbReference type="PANTHER" id="PTHR11550">
    <property type="entry name" value="CTP SYNTHASE"/>
    <property type="match status" value="1"/>
</dbReference>
<dbReference type="CDD" id="cd03113">
    <property type="entry name" value="CTPS_N"/>
    <property type="match status" value="1"/>
</dbReference>
<dbReference type="InterPro" id="IPR033828">
    <property type="entry name" value="GATase1_CTP_Synthase"/>
</dbReference>
<evidence type="ECO:0000259" key="11">
    <source>
        <dbReference type="Pfam" id="PF06418"/>
    </source>
</evidence>